<dbReference type="Pfam" id="PF08335">
    <property type="entry name" value="GlnD_UR_UTase"/>
    <property type="match status" value="2"/>
</dbReference>
<dbReference type="InterPro" id="IPR013546">
    <property type="entry name" value="PII_UdlTrfase/GS_AdlTrfase"/>
</dbReference>
<evidence type="ECO:0000313" key="10">
    <source>
        <dbReference type="EMBL" id="MBK1782151.1"/>
    </source>
</evidence>
<dbReference type="EMBL" id="JAENGP010000015">
    <property type="protein sequence ID" value="MBK1782151.1"/>
    <property type="molecule type" value="Genomic_DNA"/>
</dbReference>
<comment type="catalytic activity">
    <reaction evidence="7">
        <text>[glutamine synthetase]-O(4)-(5'-adenylyl)-L-tyrosine + phosphate = [glutamine synthetase]-L-tyrosine + ADP</text>
        <dbReference type="Rhea" id="RHEA:43716"/>
        <dbReference type="Rhea" id="RHEA-COMP:10660"/>
        <dbReference type="Rhea" id="RHEA-COMP:10661"/>
        <dbReference type="ChEBI" id="CHEBI:43474"/>
        <dbReference type="ChEBI" id="CHEBI:46858"/>
        <dbReference type="ChEBI" id="CHEBI:83624"/>
        <dbReference type="ChEBI" id="CHEBI:456216"/>
        <dbReference type="EC" id="2.7.7.89"/>
    </reaction>
</comment>
<dbReference type="GO" id="GO:0016874">
    <property type="term" value="F:ligase activity"/>
    <property type="evidence" value="ECO:0007669"/>
    <property type="project" value="UniProtKB-KW"/>
</dbReference>
<evidence type="ECO:0000259" key="8">
    <source>
        <dbReference type="Pfam" id="PF03710"/>
    </source>
</evidence>
<evidence type="ECO:0000256" key="4">
    <source>
        <dbReference type="ARBA" id="ARBA00022840"/>
    </source>
</evidence>
<accession>A0ABS1EGL5</accession>
<dbReference type="PANTHER" id="PTHR30621">
    <property type="entry name" value="GLUTAMINE SYNTHETASE ADENYLYLTRANSFERASE"/>
    <property type="match status" value="1"/>
</dbReference>
<dbReference type="PANTHER" id="PTHR30621:SF0">
    <property type="entry name" value="BIFUNCTIONAL GLUTAMINE SYNTHETASE ADENYLYLTRANSFERASE_ADENYLYL-REMOVING ENZYME"/>
    <property type="match status" value="1"/>
</dbReference>
<keyword evidence="4 7" id="KW-0067">ATP-binding</keyword>
<evidence type="ECO:0000256" key="7">
    <source>
        <dbReference type="HAMAP-Rule" id="MF_00802"/>
    </source>
</evidence>
<dbReference type="GO" id="GO:0047388">
    <property type="term" value="F:[glutamine synthetase]-adenylyl-L-tyrosine phosphorylase activity"/>
    <property type="evidence" value="ECO:0007669"/>
    <property type="project" value="UniProtKB-EC"/>
</dbReference>
<keyword evidence="6 7" id="KW-0511">Multifunctional enzyme</keyword>
<evidence type="ECO:0000256" key="3">
    <source>
        <dbReference type="ARBA" id="ARBA00022741"/>
    </source>
</evidence>
<feature type="domain" description="Glutamate-ammonia ligase adenylyltransferase repeated" evidence="8">
    <location>
        <begin position="544"/>
        <end position="790"/>
    </location>
</feature>
<dbReference type="EC" id="2.7.7.42" evidence="7"/>
<dbReference type="NCBIfam" id="NF008292">
    <property type="entry name" value="PRK11072.1"/>
    <property type="match status" value="1"/>
</dbReference>
<dbReference type="InterPro" id="IPR005190">
    <property type="entry name" value="GlnE_rpt_dom"/>
</dbReference>
<dbReference type="InterPro" id="IPR043519">
    <property type="entry name" value="NT_sf"/>
</dbReference>
<evidence type="ECO:0000256" key="5">
    <source>
        <dbReference type="ARBA" id="ARBA00022842"/>
    </source>
</evidence>
<evidence type="ECO:0000259" key="9">
    <source>
        <dbReference type="Pfam" id="PF08335"/>
    </source>
</evidence>
<comment type="similarity">
    <text evidence="7">Belongs to the GlnE family.</text>
</comment>
<dbReference type="SUPFAM" id="SSF81301">
    <property type="entry name" value="Nucleotidyltransferase"/>
    <property type="match status" value="2"/>
</dbReference>
<keyword evidence="10" id="KW-0436">Ligase</keyword>
<dbReference type="HAMAP" id="MF_00802">
    <property type="entry name" value="GlnE"/>
    <property type="match status" value="1"/>
</dbReference>
<comment type="catalytic activity">
    <reaction evidence="7">
        <text>[glutamine synthetase]-L-tyrosine + ATP = [glutamine synthetase]-O(4)-(5'-adenylyl)-L-tyrosine + diphosphate</text>
        <dbReference type="Rhea" id="RHEA:18589"/>
        <dbReference type="Rhea" id="RHEA-COMP:10660"/>
        <dbReference type="Rhea" id="RHEA-COMP:10661"/>
        <dbReference type="ChEBI" id="CHEBI:30616"/>
        <dbReference type="ChEBI" id="CHEBI:33019"/>
        <dbReference type="ChEBI" id="CHEBI:46858"/>
        <dbReference type="ChEBI" id="CHEBI:83624"/>
        <dbReference type="EC" id="2.7.7.42"/>
    </reaction>
</comment>
<protein>
    <recommendedName>
        <fullName evidence="7">Bifunctional glutamine synthetase adenylyltransferase/adenylyl-removing enzyme</fullName>
    </recommendedName>
    <alternativeName>
        <fullName evidence="7">ATP:glutamine synthetase adenylyltransferase</fullName>
    </alternativeName>
    <alternativeName>
        <fullName evidence="7">ATase</fullName>
    </alternativeName>
    <domain>
        <recommendedName>
            <fullName evidence="7">Glutamine synthetase adenylyl-L-tyrosine phosphorylase</fullName>
            <ecNumber evidence="7">2.7.7.89</ecNumber>
        </recommendedName>
        <alternativeName>
            <fullName evidence="7">Adenylyl removase</fullName>
            <shortName evidence="7">AR</shortName>
            <shortName evidence="7">AT-N</shortName>
        </alternativeName>
    </domain>
    <domain>
        <recommendedName>
            <fullName evidence="7">Glutamine synthetase adenylyl transferase</fullName>
            <ecNumber evidence="7">2.7.7.42</ecNumber>
        </recommendedName>
        <alternativeName>
            <fullName evidence="7">Adenylyl transferase</fullName>
            <shortName evidence="7">AT</shortName>
            <shortName evidence="7">AT-C</shortName>
        </alternativeName>
    </domain>
</protein>
<feature type="domain" description="Glutamate-ammonia ligase adenylyltransferase repeated" evidence="8">
    <location>
        <begin position="6"/>
        <end position="244"/>
    </location>
</feature>
<evidence type="ECO:0000256" key="2">
    <source>
        <dbReference type="ARBA" id="ARBA00022695"/>
    </source>
</evidence>
<keyword evidence="3 7" id="KW-0547">Nucleotide-binding</keyword>
<keyword evidence="11" id="KW-1185">Reference proteome</keyword>
<sequence>MKPTNSLIRALEWSGYLRRKIETNEQLETELCQDILHPLTPAIIEQWFTQQASGQSVNQPLSIEQCKQVLRKLRNRVFCTLMVRDINGQACFEEVTQCMSFLADLVIKQAYMSIMQELVQTHGEPIDPETGKPMEMIILGMGKLGGKELNVSSDIDLIMLYAQEGETTGRRPLSHHEFYGRLTQRMMPVLSEINADGQVFRTDLRLRPDGDAGPLAWSLDALENYLITQGREWERYAWLKARIIPVKYFEQSAPKEDITQLKSLRTPFVYRKYFDFDALSSLRQLREQIRQDWQRKALNLNGVDSIHNIKLGEGGIREIEFTVQLSQLIRGGRMPSLQLRGLLPALHAEISMGLITKEEGLLLENAYRFLRRVEHMLQYREDEQTHLLPADPQRFAALAKAMNMETETFRLQLNEHRQVVSRAFRNAFRIAGMGEESPSATHERNHQGFPESIDLPELAQQLFAPENHEYIENRIKALLNSSRIRTLSGSSRTRLKKLLPKLLETAAKTDDPQLTCGNLFDLVEAIAQRSAYIALLAEYPETLARVARIMSASHWAAGYLIRNPILLDGLIDWQTLMQTVDFSHVATQLSKDLDACVLQDGQPDVEQQMNIMRDIQKQISFQLLAQDLSGGLSVEKLADHLSALADLLLEESLKRIWPAVKPKPEKTADEVPDYPRFAVIAYGKLGGKELGYASDLDLVLLFDDPADYALEVYAKLGRRLSTWLSSMTSSGRMYEIDLRLRPDGDAGLLAISVDTFEKYQLEHAWPWEHQALTRARFCAGDKAIGKRFEQIRRNILLKERDREQLRQDIIDMRAKMRAGHPNNSGMFDVKHDTGGMVDIEFITQYLVLAYSYQYPRLLDNLGNITLLNIAAEGGFIPEELAREVADAYRTLRKTQHAVRLRGQEKARIDKHLLLTEREVVNKLWETVFPGTRAQQSNAIQ</sequence>
<evidence type="ECO:0000256" key="6">
    <source>
        <dbReference type="ARBA" id="ARBA00023268"/>
    </source>
</evidence>
<dbReference type="CDD" id="cd05401">
    <property type="entry name" value="NT_GlnE_GlnD_like"/>
    <property type="match status" value="2"/>
</dbReference>
<dbReference type="Gene3D" id="1.20.120.1510">
    <property type="match status" value="1"/>
</dbReference>
<feature type="region of interest" description="Adenylyl removase" evidence="7">
    <location>
        <begin position="1"/>
        <end position="430"/>
    </location>
</feature>
<reference evidence="10 11" key="1">
    <citation type="submission" date="2020-12" db="EMBL/GenBank/DDBJ databases">
        <authorList>
            <person name="Lu T."/>
            <person name="Wang Q."/>
            <person name="Han X."/>
        </authorList>
    </citation>
    <scope>NUCLEOTIDE SEQUENCE [LARGE SCALE GENOMIC DNA]</scope>
    <source>
        <strain evidence="10 11">WQ 585</strain>
    </source>
</reference>
<proteinExistence type="inferred from homology"/>
<comment type="function">
    <text evidence="7">Involved in the regulation of glutamine synthetase GlnA, a key enzyme in the process to assimilate ammonia. When cellular nitrogen levels are high, the C-terminal adenylyl transferase (AT) inactivates GlnA by covalent transfer of an adenylyl group from ATP to specific tyrosine residue of GlnA, thus reducing its activity. Conversely, when nitrogen levels are low, the N-terminal adenylyl removase (AR) activates GlnA by removing the adenylyl group by phosphorolysis, increasing its activity. The regulatory region of GlnE binds the signal transduction protein PII (GlnB) which indicates the nitrogen status of the cell.</text>
</comment>
<gene>
    <name evidence="7 10" type="primary">glnE</name>
    <name evidence="10" type="ORF">JHL22_13110</name>
</gene>
<comment type="cofactor">
    <cofactor evidence="7">
        <name>Mg(2+)</name>
        <dbReference type="ChEBI" id="CHEBI:18420"/>
    </cofactor>
</comment>
<dbReference type="Gene3D" id="3.30.460.10">
    <property type="entry name" value="Beta Polymerase, domain 2"/>
    <property type="match status" value="2"/>
</dbReference>
<feature type="domain" description="PII-uridylyltransferase/Glutamine-synthetase adenylyltransferase" evidence="9">
    <location>
        <begin position="284"/>
        <end position="427"/>
    </location>
</feature>
<comment type="caution">
    <text evidence="10">The sequence shown here is derived from an EMBL/GenBank/DDBJ whole genome shotgun (WGS) entry which is preliminary data.</text>
</comment>
<evidence type="ECO:0000313" key="11">
    <source>
        <dbReference type="Proteomes" id="UP000635316"/>
    </source>
</evidence>
<feature type="region of interest" description="Adenylyl transferase" evidence="7">
    <location>
        <begin position="430"/>
        <end position="940"/>
    </location>
</feature>
<name>A0ABS1EGL5_9BURK</name>
<dbReference type="Proteomes" id="UP000635316">
    <property type="component" value="Unassembled WGS sequence"/>
</dbReference>
<keyword evidence="5 7" id="KW-0460">Magnesium</keyword>
<keyword evidence="2 7" id="KW-0548">Nucleotidyltransferase</keyword>
<organism evidence="10 11">
    <name type="scientific">Advenella mandrilli</name>
    <dbReference type="NCBI Taxonomy" id="2800330"/>
    <lineage>
        <taxon>Bacteria</taxon>
        <taxon>Pseudomonadati</taxon>
        <taxon>Pseudomonadota</taxon>
        <taxon>Betaproteobacteria</taxon>
        <taxon>Burkholderiales</taxon>
        <taxon>Alcaligenaceae</taxon>
    </lineage>
</organism>
<evidence type="ECO:0000256" key="1">
    <source>
        <dbReference type="ARBA" id="ARBA00022679"/>
    </source>
</evidence>
<dbReference type="Pfam" id="PF03710">
    <property type="entry name" value="GlnE"/>
    <property type="match status" value="2"/>
</dbReference>
<keyword evidence="1 7" id="KW-0808">Transferase</keyword>
<dbReference type="GO" id="GO:0008882">
    <property type="term" value="F:[glutamate-ammonia-ligase] adenylyltransferase activity"/>
    <property type="evidence" value="ECO:0007669"/>
    <property type="project" value="UniProtKB-EC"/>
</dbReference>
<dbReference type="SUPFAM" id="SSF81593">
    <property type="entry name" value="Nucleotidyltransferase substrate binding subunit/domain"/>
    <property type="match status" value="2"/>
</dbReference>
<feature type="domain" description="PII-uridylyltransferase/Glutamine-synthetase adenylyltransferase" evidence="9">
    <location>
        <begin position="821"/>
        <end position="905"/>
    </location>
</feature>
<dbReference type="EC" id="2.7.7.89" evidence="7"/>
<dbReference type="Gene3D" id="1.20.120.330">
    <property type="entry name" value="Nucleotidyltransferases domain 2"/>
    <property type="match status" value="2"/>
</dbReference>
<dbReference type="RefSeq" id="WP_200238327.1">
    <property type="nucleotide sequence ID" value="NZ_JAENGP010000015.1"/>
</dbReference>
<dbReference type="InterPro" id="IPR023057">
    <property type="entry name" value="GlnE"/>
</dbReference>